<dbReference type="Proteomes" id="UP000069940">
    <property type="component" value="Unassembled WGS sequence"/>
</dbReference>
<dbReference type="RefSeq" id="XP_029712225.2">
    <property type="nucleotide sequence ID" value="XM_029856365.2"/>
</dbReference>
<reference evidence="2" key="2">
    <citation type="submission" date="2025-05" db="UniProtKB">
        <authorList>
            <consortium name="EnsemblMetazoa"/>
        </authorList>
    </citation>
    <scope>IDENTIFICATION</scope>
    <source>
        <strain evidence="2">Foshan</strain>
    </source>
</reference>
<evidence type="ECO:0008006" key="4">
    <source>
        <dbReference type="Google" id="ProtNLM"/>
    </source>
</evidence>
<sequence>MSNMEAIETFISEELSNIKKSINRPRSAENTEEKISYFTGWFEEFDKIFKKNVNKMDEAQKTKYSEQYKRVKGKVEEALLILNNNKISMNTSEANAQNIIENEEAKGISNISAHTGKEDSKQTDSSGDQRKQNPQNISHQDFANLLNDKYKHVLLANSAASSSNLPLQPSSSAVVNYNFPMQLAFQCIPEFNGSPDELNPFLYQIEFFANQFPANVNHAPLLNIVLLKLKGKATAYTSRIQGQTWLEVKQNLIREFSAKLSAEEILQKIEKLEQGFQESFKSYKERGFKILEAIRSIEPPGQLQPSFAERSLKIHFLSGLRSSHLKLLAKTQRGSSFADLLLFLEEEFVECEQMEDIGKRLRNINFSGQYYSRQNPSNYQTSKPWQKTNGQMESNAFRRNFNNSQQNLRNDNRFQGNMNSKVNFNNNSYHQLRQNNNFRNFSNKVNEIRNRNNNYQQLSSANQERRYNPQNFNRSYNGRYGNQRYDQKN</sequence>
<feature type="region of interest" description="Disordered" evidence="1">
    <location>
        <begin position="111"/>
        <end position="137"/>
    </location>
</feature>
<reference evidence="3" key="1">
    <citation type="journal article" date="2015" name="Proc. Natl. Acad. Sci. U.S.A.">
        <title>Genome sequence of the Asian Tiger mosquito, Aedes albopictus, reveals insights into its biology, genetics, and evolution.</title>
        <authorList>
            <person name="Chen X.G."/>
            <person name="Jiang X."/>
            <person name="Gu J."/>
            <person name="Xu M."/>
            <person name="Wu Y."/>
            <person name="Deng Y."/>
            <person name="Zhang C."/>
            <person name="Bonizzoni M."/>
            <person name="Dermauw W."/>
            <person name="Vontas J."/>
            <person name="Armbruster P."/>
            <person name="Huang X."/>
            <person name="Yang Y."/>
            <person name="Zhang H."/>
            <person name="He W."/>
            <person name="Peng H."/>
            <person name="Liu Y."/>
            <person name="Wu K."/>
            <person name="Chen J."/>
            <person name="Lirakis M."/>
            <person name="Topalis P."/>
            <person name="Van Leeuwen T."/>
            <person name="Hall A.B."/>
            <person name="Jiang X."/>
            <person name="Thorpe C."/>
            <person name="Mueller R.L."/>
            <person name="Sun C."/>
            <person name="Waterhouse R.M."/>
            <person name="Yan G."/>
            <person name="Tu Z.J."/>
            <person name="Fang X."/>
            <person name="James A.A."/>
        </authorList>
    </citation>
    <scope>NUCLEOTIDE SEQUENCE [LARGE SCALE GENOMIC DNA]</scope>
    <source>
        <strain evidence="3">Foshan</strain>
    </source>
</reference>
<accession>A0ABM1YHZ9</accession>
<organism evidence="2 3">
    <name type="scientific">Aedes albopictus</name>
    <name type="common">Asian tiger mosquito</name>
    <name type="synonym">Stegomyia albopicta</name>
    <dbReference type="NCBI Taxonomy" id="7160"/>
    <lineage>
        <taxon>Eukaryota</taxon>
        <taxon>Metazoa</taxon>
        <taxon>Ecdysozoa</taxon>
        <taxon>Arthropoda</taxon>
        <taxon>Hexapoda</taxon>
        <taxon>Insecta</taxon>
        <taxon>Pterygota</taxon>
        <taxon>Neoptera</taxon>
        <taxon>Endopterygota</taxon>
        <taxon>Diptera</taxon>
        <taxon>Nematocera</taxon>
        <taxon>Culicoidea</taxon>
        <taxon>Culicidae</taxon>
        <taxon>Culicinae</taxon>
        <taxon>Aedini</taxon>
        <taxon>Aedes</taxon>
        <taxon>Stegomyia</taxon>
    </lineage>
</organism>
<feature type="compositionally biased region" description="Basic and acidic residues" evidence="1">
    <location>
        <begin position="115"/>
        <end position="131"/>
    </location>
</feature>
<dbReference type="EnsemblMetazoa" id="AALFPA23_009335.R12827">
    <property type="protein sequence ID" value="AALFPA23_009335.P12827"/>
    <property type="gene ID" value="AALFPA23_009335"/>
</dbReference>
<proteinExistence type="predicted"/>
<feature type="region of interest" description="Disordered" evidence="1">
    <location>
        <begin position="458"/>
        <end position="489"/>
    </location>
</feature>
<evidence type="ECO:0000256" key="1">
    <source>
        <dbReference type="SAM" id="MobiDB-lite"/>
    </source>
</evidence>
<name>A0ABM1YHZ9_AEDAL</name>
<dbReference type="GeneID" id="115257071"/>
<keyword evidence="3" id="KW-1185">Reference proteome</keyword>
<evidence type="ECO:0000313" key="2">
    <source>
        <dbReference type="EnsemblMetazoa" id="AALFPA23_009335.P12827"/>
    </source>
</evidence>
<evidence type="ECO:0000313" key="3">
    <source>
        <dbReference type="Proteomes" id="UP000069940"/>
    </source>
</evidence>
<feature type="compositionally biased region" description="Polar residues" evidence="1">
    <location>
        <begin position="458"/>
        <end position="476"/>
    </location>
</feature>
<protein>
    <recommendedName>
        <fullName evidence="4">Retrotransposon gag domain-containing protein</fullName>
    </recommendedName>
</protein>